<dbReference type="OrthoDB" id="1470711at2759"/>
<name>A0A0L6VKF5_9BASI</name>
<dbReference type="VEuPathDB" id="FungiDB:VP01_142g3"/>
<accession>A0A0L6VKF5</accession>
<dbReference type="STRING" id="27349.A0A0L6VKF5"/>
<dbReference type="AlphaFoldDB" id="A0A0L6VKF5"/>
<dbReference type="Proteomes" id="UP000037035">
    <property type="component" value="Unassembled WGS sequence"/>
</dbReference>
<keyword evidence="2" id="KW-1185">Reference proteome</keyword>
<organism evidence="1 2">
    <name type="scientific">Puccinia sorghi</name>
    <dbReference type="NCBI Taxonomy" id="27349"/>
    <lineage>
        <taxon>Eukaryota</taxon>
        <taxon>Fungi</taxon>
        <taxon>Dikarya</taxon>
        <taxon>Basidiomycota</taxon>
        <taxon>Pucciniomycotina</taxon>
        <taxon>Pucciniomycetes</taxon>
        <taxon>Pucciniales</taxon>
        <taxon>Pucciniaceae</taxon>
        <taxon>Puccinia</taxon>
    </lineage>
</organism>
<comment type="caution">
    <text evidence="1">The sequence shown here is derived from an EMBL/GenBank/DDBJ whole genome shotgun (WGS) entry which is preliminary data.</text>
</comment>
<proteinExistence type="predicted"/>
<sequence length="179" mass="20061">MEGADFIPQEINCVFEHNNGGQLEYYNYCMLILYNAIPVCMLGRQKFFELDEVSCILTNTLGDPTNCFSKYILAFSPAFERAINTPQQILGVLWLVTTCKIKLNLILPVPQLSGVSILTVSNLQFFMKIYPPTHFGLRISQTTSMLDIHNVMGVVQPIPGSCFPKALILFTYNKSGTGH</sequence>
<evidence type="ECO:0000313" key="1">
    <source>
        <dbReference type="EMBL" id="KNZ61243.1"/>
    </source>
</evidence>
<evidence type="ECO:0000313" key="2">
    <source>
        <dbReference type="Proteomes" id="UP000037035"/>
    </source>
</evidence>
<reference evidence="1 2" key="1">
    <citation type="submission" date="2015-08" db="EMBL/GenBank/DDBJ databases">
        <title>Next Generation Sequencing and Analysis of the Genome of Puccinia sorghi L Schw, the Causal Agent of Maize Common Rust.</title>
        <authorList>
            <person name="Rochi L."/>
            <person name="Burguener G."/>
            <person name="Darino M."/>
            <person name="Turjanski A."/>
            <person name="Kreff E."/>
            <person name="Dieguez M.J."/>
            <person name="Sacco F."/>
        </authorList>
    </citation>
    <scope>NUCLEOTIDE SEQUENCE [LARGE SCALE GENOMIC DNA]</scope>
    <source>
        <strain evidence="1 2">RO10H11247</strain>
    </source>
</reference>
<gene>
    <name evidence="1" type="ORF">VP01_142g3</name>
</gene>
<dbReference type="EMBL" id="LAVV01004777">
    <property type="protein sequence ID" value="KNZ61243.1"/>
    <property type="molecule type" value="Genomic_DNA"/>
</dbReference>
<protein>
    <submittedName>
        <fullName evidence="1">Uncharacterized protein</fullName>
    </submittedName>
</protein>